<keyword evidence="4" id="KW-0170">Cobalt</keyword>
<sequence>MEGIFTTLINTALIHQNVGGTGYNFSKLRPNKELVTSSGWKSSSPIAFMKVYDAATEHVKQGGKRRGANMSILNVGHPDIEQFVITN</sequence>
<proteinExistence type="predicted"/>
<gene>
    <name evidence="6" type="ORF">ABXZ36_04585</name>
</gene>
<organism evidence="6 7">
    <name type="scientific">Sediminicola arcticus</name>
    <dbReference type="NCBI Taxonomy" id="1574308"/>
    <lineage>
        <taxon>Bacteria</taxon>
        <taxon>Pseudomonadati</taxon>
        <taxon>Bacteroidota</taxon>
        <taxon>Flavobacteriia</taxon>
        <taxon>Flavobacteriales</taxon>
        <taxon>Flavobacteriaceae</taxon>
        <taxon>Sediminicola</taxon>
    </lineage>
</organism>
<evidence type="ECO:0000313" key="7">
    <source>
        <dbReference type="Proteomes" id="UP001549799"/>
    </source>
</evidence>
<protein>
    <recommendedName>
        <fullName evidence="5">Ribonucleotide reductase large subunit C-terminal domain-containing protein</fullName>
    </recommendedName>
</protein>
<keyword evidence="3" id="KW-0560">Oxidoreductase</keyword>
<dbReference type="Pfam" id="PF02867">
    <property type="entry name" value="Ribonuc_red_lgC"/>
    <property type="match status" value="1"/>
</dbReference>
<evidence type="ECO:0000256" key="4">
    <source>
        <dbReference type="ARBA" id="ARBA00023285"/>
    </source>
</evidence>
<dbReference type="EMBL" id="JBEXAE010000002">
    <property type="protein sequence ID" value="MET6989922.1"/>
    <property type="molecule type" value="Genomic_DNA"/>
</dbReference>
<evidence type="ECO:0000259" key="5">
    <source>
        <dbReference type="Pfam" id="PF02867"/>
    </source>
</evidence>
<evidence type="ECO:0000313" key="6">
    <source>
        <dbReference type="EMBL" id="MET6989922.1"/>
    </source>
</evidence>
<accession>A0ABV2SRZ1</accession>
<dbReference type="Gene3D" id="3.20.70.20">
    <property type="match status" value="1"/>
</dbReference>
<name>A0ABV2SRZ1_9FLAO</name>
<dbReference type="InterPro" id="IPR000788">
    <property type="entry name" value="RNR_lg_C"/>
</dbReference>
<feature type="domain" description="Ribonucleotide reductase large subunit C-terminal" evidence="5">
    <location>
        <begin position="1"/>
        <end position="84"/>
    </location>
</feature>
<dbReference type="InterPro" id="IPR050862">
    <property type="entry name" value="RdRp_reductase_class-2"/>
</dbReference>
<evidence type="ECO:0000256" key="3">
    <source>
        <dbReference type="ARBA" id="ARBA00023002"/>
    </source>
</evidence>
<dbReference type="Proteomes" id="UP001549799">
    <property type="component" value="Unassembled WGS sequence"/>
</dbReference>
<dbReference type="PANTHER" id="PTHR43371">
    <property type="entry name" value="VITAMIN B12-DEPENDENT RIBONUCLEOTIDE REDUCTASE"/>
    <property type="match status" value="1"/>
</dbReference>
<reference evidence="6 7" key="1">
    <citation type="submission" date="2024-07" db="EMBL/GenBank/DDBJ databases">
        <title>The genome sequence of type strain Sediminicola arcticus GDMCC 1.2805.</title>
        <authorList>
            <person name="Liu Y."/>
        </authorList>
    </citation>
    <scope>NUCLEOTIDE SEQUENCE [LARGE SCALE GENOMIC DNA]</scope>
    <source>
        <strain evidence="6 7">GDMCC 1.2805</strain>
    </source>
</reference>
<comment type="caution">
    <text evidence="6">The sequence shown here is derived from an EMBL/GenBank/DDBJ whole genome shotgun (WGS) entry which is preliminary data.</text>
</comment>
<evidence type="ECO:0000256" key="2">
    <source>
        <dbReference type="ARBA" id="ARBA00022628"/>
    </source>
</evidence>
<dbReference type="SUPFAM" id="SSF51998">
    <property type="entry name" value="PFL-like glycyl radical enzymes"/>
    <property type="match status" value="1"/>
</dbReference>
<keyword evidence="7" id="KW-1185">Reference proteome</keyword>
<comment type="cofactor">
    <cofactor evidence="1">
        <name>adenosylcob(III)alamin</name>
        <dbReference type="ChEBI" id="CHEBI:18408"/>
    </cofactor>
</comment>
<evidence type="ECO:0000256" key="1">
    <source>
        <dbReference type="ARBA" id="ARBA00001922"/>
    </source>
</evidence>
<dbReference type="PANTHER" id="PTHR43371:SF1">
    <property type="entry name" value="RIBONUCLEOSIDE-DIPHOSPHATE REDUCTASE"/>
    <property type="match status" value="1"/>
</dbReference>
<keyword evidence="2" id="KW-0846">Cobalamin</keyword>